<name>A0A1Y3UCD6_9ACTN</name>
<dbReference type="eggNOG" id="ENOG5031TVS">
    <property type="taxonomic scope" value="Bacteria"/>
</dbReference>
<dbReference type="Proteomes" id="UP000196560">
    <property type="component" value="Unassembled WGS sequence"/>
</dbReference>
<evidence type="ECO:0000256" key="1">
    <source>
        <dbReference type="SAM" id="MobiDB-lite"/>
    </source>
</evidence>
<comment type="caution">
    <text evidence="3">The sequence shown here is derived from an EMBL/GenBank/DDBJ whole genome shotgun (WGS) entry which is preliminary data.</text>
</comment>
<dbReference type="AlphaFoldDB" id="A0A1Y3UCD6"/>
<evidence type="ECO:0000256" key="2">
    <source>
        <dbReference type="SAM" id="Phobius"/>
    </source>
</evidence>
<keyword evidence="4" id="KW-1185">Reference proteome</keyword>
<evidence type="ECO:0000313" key="3">
    <source>
        <dbReference type="EMBL" id="OUN43020.1"/>
    </source>
</evidence>
<sequence>MDLFIETPKQVNDRLERERRSQDAWLRAMQEQYAAQQAGLGAPVMQQAGCRVPVDQQIGSDAPSAQRAGHEELSERRRSCETYAEQRGEHEASHTPSQAGDGYSVAQDAYREELAFQRRRARRRRIGACLRVLALIVLIPLGLAAVFVGSYVLTCIINGATPEEVLDVLAAMPSRVESFVRSVMAM</sequence>
<accession>A0A1Y3UCD6</accession>
<proteinExistence type="predicted"/>
<organism evidence="3 4">
    <name type="scientific">Enorma massiliensis</name>
    <dbReference type="NCBI Taxonomy" id="1472761"/>
    <lineage>
        <taxon>Bacteria</taxon>
        <taxon>Bacillati</taxon>
        <taxon>Actinomycetota</taxon>
        <taxon>Coriobacteriia</taxon>
        <taxon>Coriobacteriales</taxon>
        <taxon>Coriobacteriaceae</taxon>
        <taxon>Enorma</taxon>
    </lineage>
</organism>
<keyword evidence="2" id="KW-0472">Membrane</keyword>
<keyword evidence="2" id="KW-1133">Transmembrane helix</keyword>
<keyword evidence="2" id="KW-0812">Transmembrane</keyword>
<evidence type="ECO:0000313" key="4">
    <source>
        <dbReference type="Proteomes" id="UP000196560"/>
    </source>
</evidence>
<dbReference type="RefSeq" id="WP_087186320.1">
    <property type="nucleotide sequence ID" value="NZ_DBEZZV010000029.1"/>
</dbReference>
<protein>
    <submittedName>
        <fullName evidence="3">Uncharacterized protein</fullName>
    </submittedName>
</protein>
<gene>
    <name evidence="3" type="ORF">B5G21_05285</name>
</gene>
<feature type="transmembrane region" description="Helical" evidence="2">
    <location>
        <begin position="128"/>
        <end position="153"/>
    </location>
</feature>
<feature type="compositionally biased region" description="Basic and acidic residues" evidence="1">
    <location>
        <begin position="68"/>
        <end position="93"/>
    </location>
</feature>
<dbReference type="EMBL" id="NFHO01000005">
    <property type="protein sequence ID" value="OUN43020.1"/>
    <property type="molecule type" value="Genomic_DNA"/>
</dbReference>
<reference evidence="4" key="1">
    <citation type="submission" date="2017-04" db="EMBL/GenBank/DDBJ databases">
        <title>Function of individual gut microbiota members based on whole genome sequencing of pure cultures obtained from chicken caecum.</title>
        <authorList>
            <person name="Medvecky M."/>
            <person name="Cejkova D."/>
            <person name="Polansky O."/>
            <person name="Karasova D."/>
            <person name="Kubasova T."/>
            <person name="Cizek A."/>
            <person name="Rychlik I."/>
        </authorList>
    </citation>
    <scope>NUCLEOTIDE SEQUENCE [LARGE SCALE GENOMIC DNA]</scope>
    <source>
        <strain evidence="4">An70</strain>
    </source>
</reference>
<feature type="region of interest" description="Disordered" evidence="1">
    <location>
        <begin position="56"/>
        <end position="102"/>
    </location>
</feature>